<dbReference type="Proteomes" id="UP000076502">
    <property type="component" value="Unassembled WGS sequence"/>
</dbReference>
<feature type="compositionally biased region" description="Basic and acidic residues" evidence="1">
    <location>
        <begin position="74"/>
        <end position="83"/>
    </location>
</feature>
<feature type="region of interest" description="Disordered" evidence="1">
    <location>
        <begin position="49"/>
        <end position="83"/>
    </location>
</feature>
<feature type="compositionally biased region" description="Basic and acidic residues" evidence="1">
    <location>
        <begin position="210"/>
        <end position="219"/>
    </location>
</feature>
<proteinExistence type="predicted"/>
<protein>
    <submittedName>
        <fullName evidence="2">Uncharacterized protein</fullName>
    </submittedName>
</protein>
<dbReference type="EMBL" id="KQ434777">
    <property type="protein sequence ID" value="KZC04126.1"/>
    <property type="molecule type" value="Genomic_DNA"/>
</dbReference>
<dbReference type="AlphaFoldDB" id="A0A154NWR7"/>
<gene>
    <name evidence="2" type="ORF">WN55_02012</name>
</gene>
<reference evidence="2 3" key="1">
    <citation type="submission" date="2015-07" db="EMBL/GenBank/DDBJ databases">
        <title>The genome of Dufourea novaeangliae.</title>
        <authorList>
            <person name="Pan H."/>
            <person name="Kapheim K."/>
        </authorList>
    </citation>
    <scope>NUCLEOTIDE SEQUENCE [LARGE SCALE GENOMIC DNA]</scope>
    <source>
        <strain evidence="2">0120121106</strain>
        <tissue evidence="2">Whole body</tissue>
    </source>
</reference>
<evidence type="ECO:0000256" key="1">
    <source>
        <dbReference type="SAM" id="MobiDB-lite"/>
    </source>
</evidence>
<name>A0A154NWR7_DUFNO</name>
<evidence type="ECO:0000313" key="3">
    <source>
        <dbReference type="Proteomes" id="UP000076502"/>
    </source>
</evidence>
<sequence length="268" mass="30190">MPVKFLPCVLSCPEAPRDVEALGYAKRIDPAWRSTTSCLNSGVGAMEREKSEVVVQSRGTERRGQATKLNGSPKMHDPQTRRTRTKDIVGDEIIALLSDDGSYSAKSPRNNGPPFYSWSTPLFEDPPRGWKDPEGHSTTEFPPRGETERVEEVGGGHDISSCNLLGCSYAEAVLSPGRWKEKEHRRETRKESAKENVERLPRLSATVRLDSPDKEERVFKRTSPYTPAKVKDTQAELAAIDIMRRPGERQRHENFTFDSYSLCQWNGL</sequence>
<feature type="region of interest" description="Disordered" evidence="1">
    <location>
        <begin position="181"/>
        <end position="231"/>
    </location>
</feature>
<evidence type="ECO:0000313" key="2">
    <source>
        <dbReference type="EMBL" id="KZC04126.1"/>
    </source>
</evidence>
<organism evidence="2 3">
    <name type="scientific">Dufourea novaeangliae</name>
    <name type="common">Sweat bee</name>
    <dbReference type="NCBI Taxonomy" id="178035"/>
    <lineage>
        <taxon>Eukaryota</taxon>
        <taxon>Metazoa</taxon>
        <taxon>Ecdysozoa</taxon>
        <taxon>Arthropoda</taxon>
        <taxon>Hexapoda</taxon>
        <taxon>Insecta</taxon>
        <taxon>Pterygota</taxon>
        <taxon>Neoptera</taxon>
        <taxon>Endopterygota</taxon>
        <taxon>Hymenoptera</taxon>
        <taxon>Apocrita</taxon>
        <taxon>Aculeata</taxon>
        <taxon>Apoidea</taxon>
        <taxon>Anthophila</taxon>
        <taxon>Halictidae</taxon>
        <taxon>Rophitinae</taxon>
        <taxon>Dufourea</taxon>
    </lineage>
</organism>
<accession>A0A154NWR7</accession>
<feature type="compositionally biased region" description="Basic and acidic residues" evidence="1">
    <location>
        <begin position="181"/>
        <end position="201"/>
    </location>
</feature>
<feature type="region of interest" description="Disordered" evidence="1">
    <location>
        <begin position="129"/>
        <end position="148"/>
    </location>
</feature>
<keyword evidence="3" id="KW-1185">Reference proteome</keyword>